<dbReference type="HOGENOM" id="CLU_026764_0_0_2"/>
<dbReference type="InterPro" id="IPR012401">
    <property type="entry name" value="DNA-bd_MutS2_arc"/>
</dbReference>
<evidence type="ECO:0000259" key="6">
    <source>
        <dbReference type="SMART" id="SM00534"/>
    </source>
</evidence>
<reference evidence="7 8" key="1">
    <citation type="journal article" date="2010" name="Stand. Genomic Sci.">
        <title>Complete genome sequence of Methanothermus fervidus type strain (V24S).</title>
        <authorList>
            <person name="Anderson I."/>
            <person name="Djao O.D."/>
            <person name="Misra M."/>
            <person name="Chertkov O."/>
            <person name="Nolan M."/>
            <person name="Lucas S."/>
            <person name="Lapidus A."/>
            <person name="Del Rio T.G."/>
            <person name="Tice H."/>
            <person name="Cheng J.F."/>
            <person name="Tapia R."/>
            <person name="Han C."/>
            <person name="Goodwin L."/>
            <person name="Pitluck S."/>
            <person name="Liolios K."/>
            <person name="Ivanova N."/>
            <person name="Mavromatis K."/>
            <person name="Mikhailova N."/>
            <person name="Pati A."/>
            <person name="Brambilla E."/>
            <person name="Chen A."/>
            <person name="Palaniappan K."/>
            <person name="Land M."/>
            <person name="Hauser L."/>
            <person name="Chang Y.J."/>
            <person name="Jeffries C.D."/>
            <person name="Sikorski J."/>
            <person name="Spring S."/>
            <person name="Rohde M."/>
            <person name="Eichinger K."/>
            <person name="Huber H."/>
            <person name="Wirth R."/>
            <person name="Goker M."/>
            <person name="Detter J.C."/>
            <person name="Woyke T."/>
            <person name="Bristow J."/>
            <person name="Eisen J.A."/>
            <person name="Markowitz V."/>
            <person name="Hugenholtz P."/>
            <person name="Klenk H.P."/>
            <person name="Kyrpides N.C."/>
        </authorList>
    </citation>
    <scope>NUCLEOTIDE SEQUENCE [LARGE SCALE GENOMIC DNA]</scope>
    <source>
        <strain evidence="8">ATCC 43054 / DSM 2088 / JCM 10308 / V24 S</strain>
    </source>
</reference>
<dbReference type="KEGG" id="mfv:Mfer_0799"/>
<evidence type="ECO:0000256" key="2">
    <source>
        <dbReference type="ARBA" id="ARBA00022840"/>
    </source>
</evidence>
<dbReference type="STRING" id="523846.Mfer_0799"/>
<dbReference type="Proteomes" id="UP000002315">
    <property type="component" value="Chromosome"/>
</dbReference>
<keyword evidence="3 4" id="KW-0238">DNA-binding</keyword>
<dbReference type="InterPro" id="IPR010994">
    <property type="entry name" value="RuvA_2-like"/>
</dbReference>
<sequence length="634" mass="73304">MSVIAELKTIKGIGDKLAKKIVEEVGGEREFKKVINNLEIDELVKVRGVSEKRAIEIIKKFRGEKVQKFLKTERAFQLYQDIIQKILKYTNTNYSKNKVKLLYPSNDPKKIKEDLNSIVEFKNKLEKLPRKKIENLLRKARRFKIKDTKPNFIFGRAVLVNDEKIYENLLNLKIDKYCEILLNPSTDELEDYDLLIYIQSGHEADIDYLPNLITLTPDFTKEEIVPEIILDYFIENKKLLDIILKIKRILGEKTVLEDVINIINKLKKSEPKEINIEEVVESVKVKTNKKIKERIKKIKLEGAEVLKLLNEGSTKKVDKIFEESIREAKKEIKEKTGINFDPFLKEYPLSIDKNELNRVVREIKGKNEIKKFEAKVNAAKKLKKLINDVKKEIKWFQEFDYKFALASFALNYGLNPPKLSKRFIIKNALHLDLIHTKNAQRVDYDVPGVTLLTGANSGGKTTLLETLAQTVILAHMGLPVNAEYAEVPIFDEIYFFSKQRSLDAGAFEHFVKTFTPALATKKRKLILLDELESITELDAGAKIIASFIEFIKESESFAVIVTHMAREIIKLVDVRVDGIEAKGLDENYNLIVDRTPKINYLAKSTPELILKKLYKQSKGKVKKMYHEMLKKFEK</sequence>
<keyword evidence="2 4" id="KW-0067">ATP-binding</keyword>
<feature type="binding site" evidence="4">
    <location>
        <begin position="454"/>
        <end position="461"/>
    </location>
    <ligand>
        <name>ATP</name>
        <dbReference type="ChEBI" id="CHEBI:30616"/>
    </ligand>
</feature>
<dbReference type="GO" id="GO:0005524">
    <property type="term" value="F:ATP binding"/>
    <property type="evidence" value="ECO:0007669"/>
    <property type="project" value="UniProtKB-UniRule"/>
</dbReference>
<keyword evidence="4" id="KW-0378">Hydrolase</keyword>
<comment type="function">
    <text evidence="4">Has ATPase and non-specific DNA-binding activities.</text>
</comment>
<dbReference type="InterPro" id="IPR000432">
    <property type="entry name" value="DNA_mismatch_repair_MutS_C"/>
</dbReference>
<accession>E3GZ66</accession>
<evidence type="ECO:0000313" key="8">
    <source>
        <dbReference type="Proteomes" id="UP000002315"/>
    </source>
</evidence>
<dbReference type="EMBL" id="CP002278">
    <property type="protein sequence ID" value="ADP77598.1"/>
    <property type="molecule type" value="Genomic_DNA"/>
</dbReference>
<dbReference type="HAMAP" id="MF_00971">
    <property type="entry name" value="MutS2_archaea"/>
    <property type="match status" value="1"/>
</dbReference>
<dbReference type="Gene3D" id="1.10.150.20">
    <property type="entry name" value="5' to 3' exonuclease, C-terminal subdomain"/>
    <property type="match status" value="1"/>
</dbReference>
<feature type="domain" description="DNA mismatch repair proteins mutS family" evidence="6">
    <location>
        <begin position="447"/>
        <end position="622"/>
    </location>
</feature>
<evidence type="ECO:0000313" key="7">
    <source>
        <dbReference type="EMBL" id="ADP77598.1"/>
    </source>
</evidence>
<feature type="domain" description="Helix-hairpin-helix DNA-binding motif class 1" evidence="5">
    <location>
        <begin position="41"/>
        <end position="60"/>
    </location>
</feature>
<comment type="cofactor">
    <cofactor evidence="4">
        <name>a divalent metal cation</name>
        <dbReference type="ChEBI" id="CHEBI:60240"/>
    </cofactor>
</comment>
<dbReference type="Gene3D" id="3.40.50.300">
    <property type="entry name" value="P-loop containing nucleotide triphosphate hydrolases"/>
    <property type="match status" value="1"/>
</dbReference>
<dbReference type="InterPro" id="IPR027417">
    <property type="entry name" value="P-loop_NTPase"/>
</dbReference>
<keyword evidence="1 4" id="KW-0547">Nucleotide-binding</keyword>
<evidence type="ECO:0000259" key="5">
    <source>
        <dbReference type="SMART" id="SM00278"/>
    </source>
</evidence>
<dbReference type="OrthoDB" id="15514at2157"/>
<evidence type="ECO:0000256" key="3">
    <source>
        <dbReference type="ARBA" id="ARBA00023125"/>
    </source>
</evidence>
<dbReference type="GO" id="GO:0006298">
    <property type="term" value="P:mismatch repair"/>
    <property type="evidence" value="ECO:0007669"/>
    <property type="project" value="InterPro"/>
</dbReference>
<dbReference type="PANTHER" id="PTHR11361">
    <property type="entry name" value="DNA MISMATCH REPAIR PROTEIN MUTS FAMILY MEMBER"/>
    <property type="match status" value="1"/>
</dbReference>
<protein>
    <recommendedName>
        <fullName evidence="4">DNA-binding protein MutS2</fullName>
    </recommendedName>
</protein>
<dbReference type="SUPFAM" id="SSF52540">
    <property type="entry name" value="P-loop containing nucleoside triphosphate hydrolases"/>
    <property type="match status" value="1"/>
</dbReference>
<dbReference type="SMART" id="SM00278">
    <property type="entry name" value="HhH1"/>
    <property type="match status" value="2"/>
</dbReference>
<dbReference type="GO" id="GO:0016787">
    <property type="term" value="F:hydrolase activity"/>
    <property type="evidence" value="ECO:0007669"/>
    <property type="project" value="UniProtKB-KW"/>
</dbReference>
<dbReference type="InterPro" id="IPR045076">
    <property type="entry name" value="MutS"/>
</dbReference>
<dbReference type="GO" id="GO:0030983">
    <property type="term" value="F:mismatched DNA binding"/>
    <property type="evidence" value="ECO:0007669"/>
    <property type="project" value="InterPro"/>
</dbReference>
<dbReference type="InterPro" id="IPR003583">
    <property type="entry name" value="Hlx-hairpin-Hlx_DNA-bd_motif"/>
</dbReference>
<dbReference type="GO" id="GO:0140664">
    <property type="term" value="F:ATP-dependent DNA damage sensor activity"/>
    <property type="evidence" value="ECO:0007669"/>
    <property type="project" value="InterPro"/>
</dbReference>
<dbReference type="PIRSF" id="PIRSF029254">
    <property type="entry name" value="MutS_C_archaeal"/>
    <property type="match status" value="1"/>
</dbReference>
<evidence type="ECO:0000256" key="1">
    <source>
        <dbReference type="ARBA" id="ARBA00022741"/>
    </source>
</evidence>
<comment type="similarity">
    <text evidence="4">Belongs to the DNA mismatch repair MutS family. Archaeal Muts2 subfamily.</text>
</comment>
<dbReference type="SUPFAM" id="SSF47781">
    <property type="entry name" value="RuvA domain 2-like"/>
    <property type="match status" value="1"/>
</dbReference>
<organism evidence="7 8">
    <name type="scientific">Methanothermus fervidus (strain ATCC 43054 / DSM 2088 / JCM 10308 / V24 S)</name>
    <dbReference type="NCBI Taxonomy" id="523846"/>
    <lineage>
        <taxon>Archaea</taxon>
        <taxon>Methanobacteriati</taxon>
        <taxon>Methanobacteriota</taxon>
        <taxon>Methanomada group</taxon>
        <taxon>Methanobacteria</taxon>
        <taxon>Methanobacteriales</taxon>
        <taxon>Methanothermaceae</taxon>
        <taxon>Methanothermus</taxon>
    </lineage>
</organism>
<keyword evidence="8" id="KW-1185">Reference proteome</keyword>
<name>E3GZ66_METFV</name>
<dbReference type="AlphaFoldDB" id="E3GZ66"/>
<gene>
    <name evidence="4" type="primary">mutS2</name>
    <name evidence="7" type="ordered locus">Mfer_0799</name>
</gene>
<dbReference type="PANTHER" id="PTHR11361:SF125">
    <property type="entry name" value="DNA-BINDING PROTEIN MUTS2"/>
    <property type="match status" value="1"/>
</dbReference>
<dbReference type="SMART" id="SM00534">
    <property type="entry name" value="MUTSac"/>
    <property type="match status" value="1"/>
</dbReference>
<dbReference type="Pfam" id="PF14520">
    <property type="entry name" value="HHH_5"/>
    <property type="match status" value="1"/>
</dbReference>
<dbReference type="Pfam" id="PF00488">
    <property type="entry name" value="MutS_V"/>
    <property type="match status" value="1"/>
</dbReference>
<evidence type="ECO:0000256" key="4">
    <source>
        <dbReference type="HAMAP-Rule" id="MF_00971"/>
    </source>
</evidence>
<proteinExistence type="inferred from homology"/>
<feature type="domain" description="Helix-hairpin-helix DNA-binding motif class 1" evidence="5">
    <location>
        <begin position="5"/>
        <end position="24"/>
    </location>
</feature>